<dbReference type="EMBL" id="CP018221">
    <property type="protein sequence ID" value="API60910.1"/>
    <property type="molecule type" value="Genomic_DNA"/>
</dbReference>
<comment type="similarity">
    <text evidence="2">Belongs to the polysaccharide deacetylase family.</text>
</comment>
<reference evidence="7" key="1">
    <citation type="submission" date="2016-11" db="EMBL/GenBank/DDBJ databases">
        <title>Complete Genome Sequence of alachlor-degrading Sphingomonas sp. strain JJ-A5.</title>
        <authorList>
            <person name="Lee H."/>
            <person name="Ka J.-O."/>
        </authorList>
    </citation>
    <scope>NUCLEOTIDE SEQUENCE [LARGE SCALE GENOMIC DNA]</scope>
    <source>
        <strain evidence="7">JJ-A5</strain>
    </source>
</reference>
<feature type="domain" description="NodB homology" evidence="5">
    <location>
        <begin position="12"/>
        <end position="167"/>
    </location>
</feature>
<dbReference type="Pfam" id="PF01522">
    <property type="entry name" value="Polysacc_deac_1"/>
    <property type="match status" value="1"/>
</dbReference>
<dbReference type="GO" id="GO:0005975">
    <property type="term" value="P:carbohydrate metabolic process"/>
    <property type="evidence" value="ECO:0007669"/>
    <property type="project" value="InterPro"/>
</dbReference>
<dbReference type="Proteomes" id="UP000182063">
    <property type="component" value="Chromosome"/>
</dbReference>
<evidence type="ECO:0000313" key="6">
    <source>
        <dbReference type="EMBL" id="API60910.1"/>
    </source>
</evidence>
<dbReference type="KEGG" id="sphj:BSL82_02750"/>
<accession>A0A1L3ZZ60</accession>
<evidence type="ECO:0000313" key="7">
    <source>
        <dbReference type="Proteomes" id="UP000182063"/>
    </source>
</evidence>
<dbReference type="InterPro" id="IPR011330">
    <property type="entry name" value="Glyco_hydro/deAcase_b/a-brl"/>
</dbReference>
<dbReference type="STRING" id="1921510.BSL82_02750"/>
<evidence type="ECO:0000256" key="3">
    <source>
        <dbReference type="ARBA" id="ARBA00020071"/>
    </source>
</evidence>
<dbReference type="GO" id="GO:0016810">
    <property type="term" value="F:hydrolase activity, acting on carbon-nitrogen (but not peptide) bonds"/>
    <property type="evidence" value="ECO:0007669"/>
    <property type="project" value="InterPro"/>
</dbReference>
<protein>
    <recommendedName>
        <fullName evidence="3">Chitooligosaccharide deacetylase</fullName>
    </recommendedName>
    <alternativeName>
        <fullName evidence="4">Nodulation protein B</fullName>
    </alternativeName>
</protein>
<name>A0A1L3ZZ60_9SPHN</name>
<evidence type="ECO:0000256" key="2">
    <source>
        <dbReference type="ARBA" id="ARBA00010973"/>
    </source>
</evidence>
<evidence type="ECO:0000259" key="5">
    <source>
        <dbReference type="Pfam" id="PF01522"/>
    </source>
</evidence>
<comment type="function">
    <text evidence="1">Is involved in generating a small heat-stable compound (Nod), an acylated oligomer of N-acetylglucosamine, that stimulates mitosis in various plant protoplasts.</text>
</comment>
<gene>
    <name evidence="6" type="ORF">BSL82_02750</name>
</gene>
<keyword evidence="7" id="KW-1185">Reference proteome</keyword>
<proteinExistence type="inferred from homology"/>
<evidence type="ECO:0000256" key="4">
    <source>
        <dbReference type="ARBA" id="ARBA00032976"/>
    </source>
</evidence>
<organism evidence="6 7">
    <name type="scientific">Tardibacter chloracetimidivorans</name>
    <dbReference type="NCBI Taxonomy" id="1921510"/>
    <lineage>
        <taxon>Bacteria</taxon>
        <taxon>Pseudomonadati</taxon>
        <taxon>Pseudomonadota</taxon>
        <taxon>Alphaproteobacteria</taxon>
        <taxon>Sphingomonadales</taxon>
        <taxon>Sphingomonadaceae</taxon>
        <taxon>Tardibacter</taxon>
    </lineage>
</organism>
<dbReference type="InterPro" id="IPR002509">
    <property type="entry name" value="NODB_dom"/>
</dbReference>
<evidence type="ECO:0000256" key="1">
    <source>
        <dbReference type="ARBA" id="ARBA00003236"/>
    </source>
</evidence>
<dbReference type="CDD" id="cd10929">
    <property type="entry name" value="CE4_u5"/>
    <property type="match status" value="1"/>
</dbReference>
<dbReference type="SUPFAM" id="SSF88713">
    <property type="entry name" value="Glycoside hydrolase/deacetylase"/>
    <property type="match status" value="1"/>
</dbReference>
<sequence>MWGMRDHATTSDYGHRVLGEREAIPAMLELFEKSGIHATWATVGFLMCDGRDELLTRAPEDRPTYADPRLSNYSYLDEVGVSERVDPYYFAPSMVRRILQCPDQEIATHSYSHYYCLEPGQTDDQFRADLRAATAQLREWNIDCRSIVFPRNQYDRRHLELCAAEGLSAFRGTETNWMYLPGNGAAQSLARRAARLADTYLPLSGSNAVEPCSGDPLMNVRSSRFLRPYKPGLKSLEEMRLSRICRAMRQAAISGSVFHLWWHPHNFGADITENMAFLRRILESYRQLADEYGMTSATIAETADAWAAQRAFPPVARASPTLAEAQG</sequence>
<dbReference type="Gene3D" id="3.20.20.370">
    <property type="entry name" value="Glycoside hydrolase/deacetylase"/>
    <property type="match status" value="1"/>
</dbReference>
<dbReference type="AlphaFoldDB" id="A0A1L3ZZ60"/>